<feature type="domain" description="VWFA" evidence="1">
    <location>
        <begin position="415"/>
        <end position="606"/>
    </location>
</feature>
<accession>A0A1W7AB91</accession>
<dbReference type="RefSeq" id="WP_086042526.1">
    <property type="nucleotide sequence ID" value="NZ_CBCRZA010000002.1"/>
</dbReference>
<dbReference type="GeneID" id="35295368"/>
<dbReference type="InterPro" id="IPR002035">
    <property type="entry name" value="VWF_A"/>
</dbReference>
<name>A0A1W7AB91_9STAP</name>
<sequence length="613" mass="71237">MSEKFILFNDEVVDPSLIMTLTDLAQLLLEDNEVKVGFQKFAYYDLVENTINVSFKWKHRKEDEVIKLLKSDCILYAYGFQYIALDIVKEIIGEDVKYPSLFQQLFMMIEEYRLMHLIRRSRPFTNKFFVVRVKEKLKDNEGQIEFYRTKAMPTDELFLQIEHALLMESALSFTSYYKPETEFAVQLALQDAFTLNDTEDSMNLAYRLYYVLEPVIHQDMLNEYYHIPKKAFMNAHAYKKANLDKAHQDVDDMEASERVETKQKDTKTENGAYLETDVTEGSNSNNIKENDRQGDAADDITEMLMAKGKVSPPQVDAHGNDISEFIGEENKYAQIIWKDTVQDESSKATYSQYKDEVNKEIKTLVNVINKTIEHEQTSARMNLSKGKLSRKLTTWFLDDRKRVFYKEDQASYKLDATFMLLVDASYSMEDKMAETMKGIVLFHETLMQLMIKHEIIAFNEDGFEADQFNQPNYFEHIIPYEHALNDAYSANVVSFHNGEDNRDGLAIRVAGQMLKQRKEKQKFLIVFSDGEPSAFNYESNGIIDTHDAVVALRKENVYVINIFLSQSVIDDNTRATVRNIYNDYCIFVEGVEKLPGIIQPLLKTLLLQSMKQF</sequence>
<dbReference type="SUPFAM" id="SSF53300">
    <property type="entry name" value="vWA-like"/>
    <property type="match status" value="1"/>
</dbReference>
<evidence type="ECO:0000313" key="2">
    <source>
        <dbReference type="EMBL" id="ARQ06887.1"/>
    </source>
</evidence>
<keyword evidence="3" id="KW-1185">Reference proteome</keyword>
<gene>
    <name evidence="2" type="ORF">MCCS_12420</name>
</gene>
<dbReference type="OrthoDB" id="2370292at2"/>
<dbReference type="PANTHER" id="PTHR41248">
    <property type="entry name" value="NORD PROTEIN"/>
    <property type="match status" value="1"/>
</dbReference>
<dbReference type="SMART" id="SM00327">
    <property type="entry name" value="VWA"/>
    <property type="match status" value="1"/>
</dbReference>
<dbReference type="PANTHER" id="PTHR41248:SF1">
    <property type="entry name" value="NORD PROTEIN"/>
    <property type="match status" value="1"/>
</dbReference>
<dbReference type="EMBL" id="CP021059">
    <property type="protein sequence ID" value="ARQ06887.1"/>
    <property type="molecule type" value="Genomic_DNA"/>
</dbReference>
<protein>
    <recommendedName>
        <fullName evidence="1">VWFA domain-containing protein</fullName>
    </recommendedName>
</protein>
<dbReference type="InterPro" id="IPR036465">
    <property type="entry name" value="vWFA_dom_sf"/>
</dbReference>
<dbReference type="Proteomes" id="UP000194154">
    <property type="component" value="Chromosome"/>
</dbReference>
<evidence type="ECO:0000313" key="3">
    <source>
        <dbReference type="Proteomes" id="UP000194154"/>
    </source>
</evidence>
<organism evidence="2 3">
    <name type="scientific">Macrococcoides canis</name>
    <dbReference type="NCBI Taxonomy" id="1855823"/>
    <lineage>
        <taxon>Bacteria</taxon>
        <taxon>Bacillati</taxon>
        <taxon>Bacillota</taxon>
        <taxon>Bacilli</taxon>
        <taxon>Bacillales</taxon>
        <taxon>Staphylococcaceae</taxon>
        <taxon>Macrococcoides</taxon>
    </lineage>
</organism>
<proteinExistence type="predicted"/>
<dbReference type="AlphaFoldDB" id="A0A1W7AB91"/>
<evidence type="ECO:0000259" key="1">
    <source>
        <dbReference type="SMART" id="SM00327"/>
    </source>
</evidence>
<dbReference type="Gene3D" id="3.40.50.410">
    <property type="entry name" value="von Willebrand factor, type A domain"/>
    <property type="match status" value="1"/>
</dbReference>
<dbReference type="KEGG" id="mcak:MCCS_12420"/>
<reference evidence="2 3" key="1">
    <citation type="journal article" date="2017" name="Int. J. Syst. Evol. Microbiol.">
        <title>Macrococcus canis sp. nov., a skin bacterium associated with infections in dogs.</title>
        <authorList>
            <person name="Gobeli Brawand S."/>
            <person name="Cotting K."/>
            <person name="Gomez-Sanz E."/>
            <person name="Collaud A."/>
            <person name="Thomann A."/>
            <person name="Brodard I."/>
            <person name="Rodriguez-Campos S."/>
            <person name="Strauss C."/>
            <person name="Perreten V."/>
        </authorList>
    </citation>
    <scope>NUCLEOTIDE SEQUENCE [LARGE SCALE GENOMIC DNA]</scope>
    <source>
        <strain evidence="2 3">KM45013</strain>
    </source>
</reference>
<dbReference type="InterPro" id="IPR051928">
    <property type="entry name" value="NorD/CobT"/>
</dbReference>
<dbReference type="CDD" id="cd01454">
    <property type="entry name" value="vWA_norD_type"/>
    <property type="match status" value="1"/>
</dbReference>
<dbReference type="STRING" id="1855823.MCCS_12420"/>